<keyword evidence="2" id="KW-0813">Transport</keyword>
<protein>
    <submittedName>
        <fullName evidence="12">Chloride channel protein</fullName>
    </submittedName>
</protein>
<keyword evidence="5" id="KW-0406">Ion transport</keyword>
<feature type="compositionally biased region" description="Basic and acidic residues" evidence="10">
    <location>
        <begin position="455"/>
        <end position="467"/>
    </location>
</feature>
<evidence type="ECO:0000256" key="4">
    <source>
        <dbReference type="ARBA" id="ARBA00022989"/>
    </source>
</evidence>
<feature type="transmembrane region" description="Helical" evidence="11">
    <location>
        <begin position="338"/>
        <end position="364"/>
    </location>
</feature>
<dbReference type="InterPro" id="IPR050368">
    <property type="entry name" value="ClC-type_chloride_channel"/>
</dbReference>
<keyword evidence="9" id="KW-0407">Ion channel</keyword>
<evidence type="ECO:0000256" key="10">
    <source>
        <dbReference type="SAM" id="MobiDB-lite"/>
    </source>
</evidence>
<feature type="transmembrane region" description="Helical" evidence="11">
    <location>
        <begin position="65"/>
        <end position="85"/>
    </location>
</feature>
<feature type="region of interest" description="Disordered" evidence="10">
    <location>
        <begin position="445"/>
        <end position="467"/>
    </location>
</feature>
<evidence type="ECO:0000313" key="12">
    <source>
        <dbReference type="EMBL" id="MCE0745056.1"/>
    </source>
</evidence>
<proteinExistence type="predicted"/>
<keyword evidence="3 11" id="KW-0812">Transmembrane</keyword>
<feature type="transmembrane region" description="Helical" evidence="11">
    <location>
        <begin position="244"/>
        <end position="266"/>
    </location>
</feature>
<name>A0ABS8W1X0_9PROT</name>
<sequence length="467" mass="49408">MPFAPVKPSAHHKDKIHHLRRTARVRTTRWRRMSVYWIGAVLVGLTAVLFARLGDQCAELRTRFVTWHPWAMLVFAPGGFAFITWMTRTLFKGSQGSGIPQTIATLHMANYVVVDRILTLRIAAGKIILTCLGLVCGASIGREGPSVQIGASIMHGFSRLLGQSNIASKRSMILAGGAAGMAAAFNTPLAGIVFAIEELAHSFEQKASGHTLTIVVISGVTAISLMGNYTYFGHADVNIPVGTAWIAVIVCGIVGGLIGGSFAALVIKASKGLPGSVGRLTKERPITFSALCGLLTALIGLISNGSTYGTGYAQAKAIFAGTDHYPASFFILKYLSMLVSYCSGIPGGMFAPSLAIGAGIGGWIEQFLPHTTPGAVVLLGTVAYFCGVAQSPLTATIIVMEICDNQQVTLALLATAFLAFGVSRIVCPQPLYTALADRFLETMDKPAARPNPKPAKQEAVSEEKLSI</sequence>
<feature type="transmembrane region" description="Helical" evidence="11">
    <location>
        <begin position="212"/>
        <end position="232"/>
    </location>
</feature>
<dbReference type="PANTHER" id="PTHR43427:SF6">
    <property type="entry name" value="CHLORIDE CHANNEL PROTEIN CLC-E"/>
    <property type="match status" value="1"/>
</dbReference>
<evidence type="ECO:0000256" key="5">
    <source>
        <dbReference type="ARBA" id="ARBA00023065"/>
    </source>
</evidence>
<evidence type="ECO:0000256" key="2">
    <source>
        <dbReference type="ARBA" id="ARBA00022448"/>
    </source>
</evidence>
<evidence type="ECO:0000256" key="7">
    <source>
        <dbReference type="ARBA" id="ARBA00023173"/>
    </source>
</evidence>
<evidence type="ECO:0000256" key="1">
    <source>
        <dbReference type="ARBA" id="ARBA00004141"/>
    </source>
</evidence>
<dbReference type="Proteomes" id="UP001521074">
    <property type="component" value="Unassembled WGS sequence"/>
</dbReference>
<keyword evidence="6 11" id="KW-0472">Membrane</keyword>
<dbReference type="EMBL" id="JAJSOJ010000059">
    <property type="protein sequence ID" value="MCE0745056.1"/>
    <property type="molecule type" value="Genomic_DNA"/>
</dbReference>
<evidence type="ECO:0000256" key="11">
    <source>
        <dbReference type="SAM" id="Phobius"/>
    </source>
</evidence>
<comment type="caution">
    <text evidence="12">The sequence shown here is derived from an EMBL/GenBank/DDBJ whole genome shotgun (WGS) entry which is preliminary data.</text>
</comment>
<keyword evidence="4 11" id="KW-1133">Transmembrane helix</keyword>
<dbReference type="Gene3D" id="1.10.3080.10">
    <property type="entry name" value="Clc chloride channel"/>
    <property type="match status" value="1"/>
</dbReference>
<dbReference type="InterPro" id="IPR014743">
    <property type="entry name" value="Cl-channel_core"/>
</dbReference>
<evidence type="ECO:0000256" key="9">
    <source>
        <dbReference type="ARBA" id="ARBA00023303"/>
    </source>
</evidence>
<organism evidence="12 13">
    <name type="scientific">Acetobacter sicerae</name>
    <dbReference type="NCBI Taxonomy" id="85325"/>
    <lineage>
        <taxon>Bacteria</taxon>
        <taxon>Pseudomonadati</taxon>
        <taxon>Pseudomonadota</taxon>
        <taxon>Alphaproteobacteria</taxon>
        <taxon>Acetobacterales</taxon>
        <taxon>Acetobacteraceae</taxon>
        <taxon>Acetobacter</taxon>
    </lineage>
</organism>
<comment type="subcellular location">
    <subcellularLocation>
        <location evidence="1">Membrane</location>
        <topology evidence="1">Multi-pass membrane protein</topology>
    </subcellularLocation>
</comment>
<evidence type="ECO:0000313" key="13">
    <source>
        <dbReference type="Proteomes" id="UP001521074"/>
    </source>
</evidence>
<dbReference type="SUPFAM" id="SSF81340">
    <property type="entry name" value="Clc chloride channel"/>
    <property type="match status" value="1"/>
</dbReference>
<feature type="transmembrane region" description="Helical" evidence="11">
    <location>
        <begin position="34"/>
        <end position="53"/>
    </location>
</feature>
<feature type="transmembrane region" description="Helical" evidence="11">
    <location>
        <begin position="408"/>
        <end position="427"/>
    </location>
</feature>
<evidence type="ECO:0000256" key="6">
    <source>
        <dbReference type="ARBA" id="ARBA00023136"/>
    </source>
</evidence>
<dbReference type="Pfam" id="PF00654">
    <property type="entry name" value="Voltage_CLC"/>
    <property type="match status" value="1"/>
</dbReference>
<dbReference type="InterPro" id="IPR001807">
    <property type="entry name" value="ClC"/>
</dbReference>
<reference evidence="12 13" key="1">
    <citation type="submission" date="2021-12" db="EMBL/GenBank/DDBJ databases">
        <title>Genome sequence of Acetobacter sicerae DmPark20a_162.</title>
        <authorList>
            <person name="Chaston J.M."/>
        </authorList>
    </citation>
    <scope>NUCLEOTIDE SEQUENCE [LARGE SCALE GENOMIC DNA]</scope>
    <source>
        <strain evidence="12 13">DmPark20a_162</strain>
    </source>
</reference>
<feature type="transmembrane region" description="Helical" evidence="11">
    <location>
        <begin position="376"/>
        <end position="402"/>
    </location>
</feature>
<accession>A0ABS8W1X0</accession>
<evidence type="ECO:0000256" key="8">
    <source>
        <dbReference type="ARBA" id="ARBA00023214"/>
    </source>
</evidence>
<keyword evidence="8" id="KW-0868">Chloride</keyword>
<dbReference type="PANTHER" id="PTHR43427">
    <property type="entry name" value="CHLORIDE CHANNEL PROTEIN CLC-E"/>
    <property type="match status" value="1"/>
</dbReference>
<keyword evidence="7" id="KW-0869">Chloride channel</keyword>
<dbReference type="CDD" id="cd01034">
    <property type="entry name" value="EriC_like"/>
    <property type="match status" value="1"/>
</dbReference>
<keyword evidence="13" id="KW-1185">Reference proteome</keyword>
<gene>
    <name evidence="12" type="ORF">LWC05_14350</name>
</gene>
<evidence type="ECO:0000256" key="3">
    <source>
        <dbReference type="ARBA" id="ARBA00022692"/>
    </source>
</evidence>
<feature type="transmembrane region" description="Helical" evidence="11">
    <location>
        <begin position="286"/>
        <end position="303"/>
    </location>
</feature>
<dbReference type="PRINTS" id="PR00762">
    <property type="entry name" value="CLCHANNEL"/>
</dbReference>